<reference evidence="1 2" key="1">
    <citation type="submission" date="2015-03" db="EMBL/GenBank/DDBJ databases">
        <title>Genome sequencing of Methylobacterium variabile DSM 16961.</title>
        <authorList>
            <person name="Chaudhry V."/>
            <person name="Patil P.B."/>
        </authorList>
    </citation>
    <scope>NUCLEOTIDE SEQUENCE [LARGE SCALE GENOMIC DNA]</scope>
    <source>
        <strain evidence="1 2">DSM 16961</strain>
    </source>
</reference>
<dbReference type="AlphaFoldDB" id="A0A0J6SIC8"/>
<dbReference type="RefSeq" id="WP_048446323.1">
    <property type="nucleotide sequence ID" value="NZ_LABY01000161.1"/>
</dbReference>
<evidence type="ECO:0000313" key="2">
    <source>
        <dbReference type="Proteomes" id="UP000035955"/>
    </source>
</evidence>
<proteinExistence type="predicted"/>
<accession>A0A0J6SIC8</accession>
<comment type="caution">
    <text evidence="1">The sequence shown here is derived from an EMBL/GenBank/DDBJ whole genome shotgun (WGS) entry which is preliminary data.</text>
</comment>
<keyword evidence="2" id="KW-1185">Reference proteome</keyword>
<gene>
    <name evidence="1" type="ORF">VQ02_21855</name>
</gene>
<dbReference type="PATRIC" id="fig|298794.3.peg.1761"/>
<organism evidence="1 2">
    <name type="scientific">Methylobacterium variabile</name>
    <dbReference type="NCBI Taxonomy" id="298794"/>
    <lineage>
        <taxon>Bacteria</taxon>
        <taxon>Pseudomonadati</taxon>
        <taxon>Pseudomonadota</taxon>
        <taxon>Alphaproteobacteria</taxon>
        <taxon>Hyphomicrobiales</taxon>
        <taxon>Methylobacteriaceae</taxon>
        <taxon>Methylobacterium</taxon>
    </lineage>
</organism>
<sequence length="116" mass="12588">MAGRSVSGYVDESVAAKLGAVALAEARTPASLVGQATSFYVGLPEAARSALRRLEQAGTPDERRWFEGEFVRLLLKVNLALTQRTMAMQVAHALPEDDSDEALDAATREWMEVARP</sequence>
<evidence type="ECO:0000313" key="1">
    <source>
        <dbReference type="EMBL" id="KMO33098.1"/>
    </source>
</evidence>
<protein>
    <submittedName>
        <fullName evidence="1">Uncharacterized protein</fullName>
    </submittedName>
</protein>
<dbReference type="EMBL" id="LABY01000161">
    <property type="protein sequence ID" value="KMO33098.1"/>
    <property type="molecule type" value="Genomic_DNA"/>
</dbReference>
<dbReference type="OrthoDB" id="7305996at2"/>
<dbReference type="Proteomes" id="UP000035955">
    <property type="component" value="Unassembled WGS sequence"/>
</dbReference>
<name>A0A0J6SIC8_9HYPH</name>